<evidence type="ECO:0000313" key="1">
    <source>
        <dbReference type="EMBL" id="ABK61482.1"/>
    </source>
</evidence>
<organism evidence="1 2">
    <name type="scientific">Clostridium novyi (strain NT)</name>
    <dbReference type="NCBI Taxonomy" id="386415"/>
    <lineage>
        <taxon>Bacteria</taxon>
        <taxon>Bacillati</taxon>
        <taxon>Bacillota</taxon>
        <taxon>Clostridia</taxon>
        <taxon>Eubacteriales</taxon>
        <taxon>Clostridiaceae</taxon>
        <taxon>Clostridium</taxon>
    </lineage>
</organism>
<sequence length="44" mass="5348">MSMLLTNILYREVINMYEEKGGKVNRSLLIYEKFIRREVVNKKQ</sequence>
<proteinExistence type="predicted"/>
<evidence type="ECO:0000313" key="2">
    <source>
        <dbReference type="Proteomes" id="UP000008220"/>
    </source>
</evidence>
<dbReference type="KEGG" id="cno:NT01CX_2394"/>
<accession>A0Q1G5</accession>
<keyword evidence="2" id="KW-1185">Reference proteome</keyword>
<dbReference type="HOGENOM" id="CLU_3214526_0_0_9"/>
<dbReference type="Proteomes" id="UP000008220">
    <property type="component" value="Chromosome"/>
</dbReference>
<protein>
    <submittedName>
        <fullName evidence="1">Uncharacterized protein</fullName>
    </submittedName>
</protein>
<dbReference type="EMBL" id="CP000382">
    <property type="protein sequence ID" value="ABK61482.1"/>
    <property type="molecule type" value="Genomic_DNA"/>
</dbReference>
<gene>
    <name evidence="1" type="ordered locus">NT01CX_2394</name>
</gene>
<reference evidence="1 2" key="1">
    <citation type="journal article" date="2006" name="Nat. Biotechnol.">
        <title>The genome and transcriptomes of the anti-tumor agent Clostridium novyi-NT.</title>
        <authorList>
            <person name="Bettegowda C."/>
            <person name="Huang X."/>
            <person name="Lin J."/>
            <person name="Cheong I."/>
            <person name="Kohli M."/>
            <person name="Szabo S.A."/>
            <person name="Zhang X."/>
            <person name="Diaz L.A. Jr."/>
            <person name="Velculescu V.E."/>
            <person name="Parmigiani G."/>
            <person name="Kinzler K.W."/>
            <person name="Vogelstein B."/>
            <person name="Zhou S."/>
        </authorList>
    </citation>
    <scope>NUCLEOTIDE SEQUENCE [LARGE SCALE GENOMIC DNA]</scope>
    <source>
        <strain evidence="1 2">NT</strain>
    </source>
</reference>
<dbReference type="AlphaFoldDB" id="A0Q1G5"/>
<name>A0Q1G5_CLONN</name>